<keyword evidence="3" id="KW-0812">Transmembrane</keyword>
<evidence type="ECO:0000313" key="4">
    <source>
        <dbReference type="EMBL" id="KJZ00349.1"/>
    </source>
</evidence>
<evidence type="ECO:0000256" key="2">
    <source>
        <dbReference type="ARBA" id="ARBA00023054"/>
    </source>
</evidence>
<evidence type="ECO:0000256" key="1">
    <source>
        <dbReference type="ARBA" id="ARBA00004196"/>
    </source>
</evidence>
<dbReference type="RefSeq" id="WP_045980073.1">
    <property type="nucleotide sequence ID" value="NZ_JXXY01000015.1"/>
</dbReference>
<reference evidence="4 5" key="1">
    <citation type="journal article" date="2015" name="BMC Genomics">
        <title>Genome mining reveals unlocked bioactive potential of marine Gram-negative bacteria.</title>
        <authorList>
            <person name="Machado H."/>
            <person name="Sonnenschein E.C."/>
            <person name="Melchiorsen J."/>
            <person name="Gram L."/>
        </authorList>
    </citation>
    <scope>NUCLEOTIDE SEQUENCE [LARGE SCALE GENOMIC DNA]</scope>
    <source>
        <strain evidence="4 5">S3137</strain>
    </source>
</reference>
<dbReference type="InterPro" id="IPR050465">
    <property type="entry name" value="UPF0194_transport"/>
</dbReference>
<dbReference type="GeneID" id="58228137"/>
<dbReference type="PATRIC" id="fig|151081.8.peg.2944"/>
<keyword evidence="2" id="KW-0175">Coiled coil</keyword>
<dbReference type="Gene3D" id="2.40.50.100">
    <property type="match status" value="1"/>
</dbReference>
<evidence type="ECO:0000313" key="5">
    <source>
        <dbReference type="Proteomes" id="UP000033664"/>
    </source>
</evidence>
<sequence length="418" mass="46010">MDIKHSLAKNKTSSRWPLIYGAALAVLIIITASIGFSWRSQSIDLNALTLATVQQGRLNTQVSGYGELRSKYTRFLTANHQAQVEQVVLRPGARVTKDDVILRLSNPSLEQQLNRARLALARQRANFEALKLSQQSEQLTAQGNLTLLKSELAGAKLRAQAEGQLIAEGIVSMLDHKRSQLRVAQLSERVALSEQQMQQMQALHQKRLDVESELVEEFSLAFASAQADVDKLQVRAGINGMLQQLHVEQGQSVQVGAPLAVVGSEHELLADLLVNERDASQIVVGQQAIIDTFTDTVAAQVSRIDPIVRDGRVAIELELAADLPSNARPALTIEGEIITDTLEHARHLRRPSYVDAEQRRPFFIVDPAANQLVQAELEFGKLAGDSIELRSELPAGTQVVISDMGEYMHLQKLTTVSH</sequence>
<dbReference type="AlphaFoldDB" id="A0A0F4PKQ4"/>
<keyword evidence="5" id="KW-1185">Reference proteome</keyword>
<dbReference type="PANTHER" id="PTHR32347:SF23">
    <property type="entry name" value="BLL5650 PROTEIN"/>
    <property type="match status" value="1"/>
</dbReference>
<comment type="caution">
    <text evidence="4">The sequence shown here is derived from an EMBL/GenBank/DDBJ whole genome shotgun (WGS) entry which is preliminary data.</text>
</comment>
<dbReference type="GO" id="GO:0030313">
    <property type="term" value="C:cell envelope"/>
    <property type="evidence" value="ECO:0007669"/>
    <property type="project" value="UniProtKB-SubCell"/>
</dbReference>
<dbReference type="PANTHER" id="PTHR32347">
    <property type="entry name" value="EFFLUX SYSTEM COMPONENT YKNX-RELATED"/>
    <property type="match status" value="1"/>
</dbReference>
<keyword evidence="3" id="KW-1133">Transmembrane helix</keyword>
<evidence type="ECO:0000256" key="3">
    <source>
        <dbReference type="SAM" id="Phobius"/>
    </source>
</evidence>
<proteinExistence type="predicted"/>
<protein>
    <submittedName>
        <fullName evidence="4">RND transporter</fullName>
    </submittedName>
</protein>
<name>A0A0F4PKQ4_9GAMM</name>
<comment type="subcellular location">
    <subcellularLocation>
        <location evidence="1">Cell envelope</location>
    </subcellularLocation>
</comment>
<dbReference type="OrthoDB" id="6397038at2"/>
<accession>A0A0F4PKQ4</accession>
<gene>
    <name evidence="4" type="ORF">TW72_06520</name>
</gene>
<organism evidence="4 5">
    <name type="scientific">Pseudoalteromonas ruthenica</name>
    <dbReference type="NCBI Taxonomy" id="151081"/>
    <lineage>
        <taxon>Bacteria</taxon>
        <taxon>Pseudomonadati</taxon>
        <taxon>Pseudomonadota</taxon>
        <taxon>Gammaproteobacteria</taxon>
        <taxon>Alteromonadales</taxon>
        <taxon>Pseudoalteromonadaceae</taxon>
        <taxon>Pseudoalteromonas</taxon>
    </lineage>
</organism>
<dbReference type="Proteomes" id="UP000033664">
    <property type="component" value="Unassembled WGS sequence"/>
</dbReference>
<feature type="transmembrane region" description="Helical" evidence="3">
    <location>
        <begin position="18"/>
        <end position="38"/>
    </location>
</feature>
<keyword evidence="3" id="KW-0472">Membrane</keyword>
<dbReference type="EMBL" id="JXXZ01000006">
    <property type="protein sequence ID" value="KJZ00349.1"/>
    <property type="molecule type" value="Genomic_DNA"/>
</dbReference>
<dbReference type="eggNOG" id="COG1566">
    <property type="taxonomic scope" value="Bacteria"/>
</dbReference>